<gene>
    <name evidence="3" type="ORF">AN477_14960</name>
</gene>
<evidence type="ECO:0000313" key="4">
    <source>
        <dbReference type="Proteomes" id="UP000050482"/>
    </source>
</evidence>
<dbReference type="RefSeq" id="WP_054969967.1">
    <property type="nucleotide sequence ID" value="NZ_LJCO01000064.1"/>
</dbReference>
<dbReference type="EMBL" id="LJCO01000064">
    <property type="protein sequence ID" value="KPV42970.1"/>
    <property type="molecule type" value="Genomic_DNA"/>
</dbReference>
<keyword evidence="4" id="KW-1185">Reference proteome</keyword>
<evidence type="ECO:0008006" key="5">
    <source>
        <dbReference type="Google" id="ProtNLM"/>
    </source>
</evidence>
<feature type="region of interest" description="Disordered" evidence="1">
    <location>
        <begin position="167"/>
        <end position="218"/>
    </location>
</feature>
<accession>A0A0P9EVG1</accession>
<feature type="compositionally biased region" description="Low complexity" evidence="1">
    <location>
        <begin position="170"/>
        <end position="194"/>
    </location>
</feature>
<feature type="chain" id="PRO_5038595139" description="Copper amine oxidase-like N-terminal domain-containing protein" evidence="2">
    <location>
        <begin position="31"/>
        <end position="941"/>
    </location>
</feature>
<dbReference type="AlphaFoldDB" id="A0A0P9EVG1"/>
<dbReference type="OrthoDB" id="2369007at2"/>
<evidence type="ECO:0000256" key="1">
    <source>
        <dbReference type="SAM" id="MobiDB-lite"/>
    </source>
</evidence>
<evidence type="ECO:0000256" key="2">
    <source>
        <dbReference type="SAM" id="SignalP"/>
    </source>
</evidence>
<evidence type="ECO:0000313" key="3">
    <source>
        <dbReference type="EMBL" id="KPV42970.1"/>
    </source>
</evidence>
<keyword evidence="2" id="KW-0732">Signal</keyword>
<protein>
    <recommendedName>
        <fullName evidence="5">Copper amine oxidase-like N-terminal domain-containing protein</fullName>
    </recommendedName>
</protein>
<organism evidence="3 4">
    <name type="scientific">Alicyclobacillus ferrooxydans</name>
    <dbReference type="NCBI Taxonomy" id="471514"/>
    <lineage>
        <taxon>Bacteria</taxon>
        <taxon>Bacillati</taxon>
        <taxon>Bacillota</taxon>
        <taxon>Bacilli</taxon>
        <taxon>Bacillales</taxon>
        <taxon>Alicyclobacillaceae</taxon>
        <taxon>Alicyclobacillus</taxon>
    </lineage>
</organism>
<feature type="signal peptide" evidence="2">
    <location>
        <begin position="1"/>
        <end position="30"/>
    </location>
</feature>
<dbReference type="STRING" id="471514.AN477_14960"/>
<proteinExistence type="predicted"/>
<dbReference type="Proteomes" id="UP000050482">
    <property type="component" value="Unassembled WGS sequence"/>
</dbReference>
<comment type="caution">
    <text evidence="3">The sequence shown here is derived from an EMBL/GenBank/DDBJ whole genome shotgun (WGS) entry which is preliminary data.</text>
</comment>
<dbReference type="PATRIC" id="fig|471514.4.peg.2580"/>
<reference evidence="3 4" key="1">
    <citation type="submission" date="2015-09" db="EMBL/GenBank/DDBJ databases">
        <title>Draft genome sequence of Alicyclobacillus ferrooxydans DSM 22381.</title>
        <authorList>
            <person name="Hemp J."/>
        </authorList>
    </citation>
    <scope>NUCLEOTIDE SEQUENCE [LARGE SCALE GENOMIC DNA]</scope>
    <source>
        <strain evidence="3 4">TC-34</strain>
    </source>
</reference>
<name>A0A0P9EVG1_9BACL</name>
<feature type="compositionally biased region" description="Polar residues" evidence="1">
    <location>
        <begin position="195"/>
        <end position="209"/>
    </location>
</feature>
<sequence length="941" mass="100024">MRKCPRSQSRIWVRVALTSALTTAVLSGGAALDPTFAPTRAYAATTNSASVTGIEDYRYGPLNINQTLWRYVPYFVSQKTTFFGIWYLQQMLKDQGVPSNWDGHSLTFTDLPTIGTNATISVNGFALPQAASVEYQGHTYVTASTVLQALGGSSRYDATSRTLSVSYNPSQASTQLTTQSTMSNQTSSPSTTQSGMPNQPASQSSNQTPSQASSLSGSSLATVGTEVTLFAQHPGRLDNASDLTEPSLVWHNIRIIPSGGGTSPGQVITKLSPTGSTSRSLADSASGDVSVGGATWRTVPIVVDNNTTFFGIWYLQQLLSEHGIHSSWNGKALTVSNLPKVVSNGTIKVGQTTKPSTLILYNGRVLMPLSALSGMGISVLEDAASQSINIRTSNANLRVQGTLTTSANHPAAGLVAIQDAEGNVQVVTAGSDGSFSAQVSRFGSSVIGVRTPDEGWIGEDVPLTPGNASHVSVAAEQSMVTLHGQVAFATRATYPVVQVSVRNVITHAHYYATVQPDGSFTMTVPVGAYEAFALVTNEDALFILQNFLAGPASSNLVIHAPTLPTGEEVSSLHATVQTTDSNVTPEALQSVDNLFEHVYQETVASEGITPVQKMNIHLYGSINAYQQHYLNEGYGKSDAQAIAEQSVASEEGTNTINILMPTLSTVDGLNILAHEFTHALTAQVSQKIPSWANEGGAWTQGVNAETDQSPSSMLKQGIQWNEWVDIVAHQQSNTLLPLGQASSLAGNYNVEAQDYFAVQQLVGQFGWPKFMKYVRAIDHDANAFSDTFGESFSTFSQHVTAVLKKDAAGTSRGFNVSLRTLPNGPHQIYFISPSGQRFLVSGLEPNQSYTFACNADGTVTAPNSLTVTSVSGIPVAVQGDWFVGSGGSGTSQNRQEFDLVDEFGLPFLDEVILYAKGGSVEHVYPATAIPNGIEMISVAQK</sequence>